<sequence>MRGVNNTGGVNSSSSSSRRGGMRCEFFIGGLRWRRRGVLVAGTCVAVGKAGVTAVAKIAAAAARVAISPFPAAQCAAPPVRLLVAQGASHQDCCGPYNN</sequence>
<proteinExistence type="predicted"/>
<dbReference type="EMBL" id="OZ034814">
    <property type="protein sequence ID" value="CAL1359291.1"/>
    <property type="molecule type" value="Genomic_DNA"/>
</dbReference>
<evidence type="ECO:0000313" key="2">
    <source>
        <dbReference type="EMBL" id="CAL1359291.1"/>
    </source>
</evidence>
<evidence type="ECO:0000313" key="3">
    <source>
        <dbReference type="Proteomes" id="UP001497516"/>
    </source>
</evidence>
<dbReference type="Proteomes" id="UP001497516">
    <property type="component" value="Chromosome 10"/>
</dbReference>
<feature type="region of interest" description="Disordered" evidence="1">
    <location>
        <begin position="1"/>
        <end position="21"/>
    </location>
</feature>
<organism evidence="2 3">
    <name type="scientific">Linum trigynum</name>
    <dbReference type="NCBI Taxonomy" id="586398"/>
    <lineage>
        <taxon>Eukaryota</taxon>
        <taxon>Viridiplantae</taxon>
        <taxon>Streptophyta</taxon>
        <taxon>Embryophyta</taxon>
        <taxon>Tracheophyta</taxon>
        <taxon>Spermatophyta</taxon>
        <taxon>Magnoliopsida</taxon>
        <taxon>eudicotyledons</taxon>
        <taxon>Gunneridae</taxon>
        <taxon>Pentapetalae</taxon>
        <taxon>rosids</taxon>
        <taxon>fabids</taxon>
        <taxon>Malpighiales</taxon>
        <taxon>Linaceae</taxon>
        <taxon>Linum</taxon>
    </lineage>
</organism>
<feature type="compositionally biased region" description="Low complexity" evidence="1">
    <location>
        <begin position="1"/>
        <end position="19"/>
    </location>
</feature>
<dbReference type="AlphaFoldDB" id="A0AAV2CT52"/>
<evidence type="ECO:0000256" key="1">
    <source>
        <dbReference type="SAM" id="MobiDB-lite"/>
    </source>
</evidence>
<accession>A0AAV2CT52</accession>
<keyword evidence="3" id="KW-1185">Reference proteome</keyword>
<protein>
    <submittedName>
        <fullName evidence="2">Uncharacterized protein</fullName>
    </submittedName>
</protein>
<gene>
    <name evidence="2" type="ORF">LTRI10_LOCUS6787</name>
</gene>
<name>A0AAV2CT52_9ROSI</name>
<reference evidence="2 3" key="1">
    <citation type="submission" date="2024-04" db="EMBL/GenBank/DDBJ databases">
        <authorList>
            <person name="Fracassetti M."/>
        </authorList>
    </citation>
    <scope>NUCLEOTIDE SEQUENCE [LARGE SCALE GENOMIC DNA]</scope>
</reference>